<gene>
    <name evidence="2" type="ORF">FPE_LOCUS22768</name>
</gene>
<comment type="similarity">
    <text evidence="1">Belongs to the LTV1 family.</text>
</comment>
<dbReference type="PANTHER" id="PTHR21531">
    <property type="entry name" value="LOW-TEMPERATURE VIABILITY PROTEIN LTV1-RELATED"/>
    <property type="match status" value="1"/>
</dbReference>
<dbReference type="GO" id="GO:0030688">
    <property type="term" value="C:preribosome, small subunit precursor"/>
    <property type="evidence" value="ECO:0007669"/>
    <property type="project" value="TreeGrafter"/>
</dbReference>
<evidence type="ECO:0000313" key="3">
    <source>
        <dbReference type="Proteomes" id="UP000834106"/>
    </source>
</evidence>
<sequence>MLWCKKYAGKYENADQEVVLAEKSRDESKQWECETIISTYSNLENHPAEIEVLEIRKNNLTETAFGAPIGWVIVLKREETFLVGFLPRKEMHDVEEEKDKKDPTD</sequence>
<organism evidence="2 3">
    <name type="scientific">Fraxinus pennsylvanica</name>
    <dbReference type="NCBI Taxonomy" id="56036"/>
    <lineage>
        <taxon>Eukaryota</taxon>
        <taxon>Viridiplantae</taxon>
        <taxon>Streptophyta</taxon>
        <taxon>Embryophyta</taxon>
        <taxon>Tracheophyta</taxon>
        <taxon>Spermatophyta</taxon>
        <taxon>Magnoliopsida</taxon>
        <taxon>eudicotyledons</taxon>
        <taxon>Gunneridae</taxon>
        <taxon>Pentapetalae</taxon>
        <taxon>asterids</taxon>
        <taxon>lamiids</taxon>
        <taxon>Lamiales</taxon>
        <taxon>Oleaceae</taxon>
        <taxon>Oleeae</taxon>
        <taxon>Fraxinus</taxon>
    </lineage>
</organism>
<reference evidence="2" key="1">
    <citation type="submission" date="2023-05" db="EMBL/GenBank/DDBJ databases">
        <authorList>
            <person name="Huff M."/>
        </authorList>
    </citation>
    <scope>NUCLEOTIDE SEQUENCE</scope>
</reference>
<evidence type="ECO:0000313" key="2">
    <source>
        <dbReference type="EMBL" id="CAI9775338.1"/>
    </source>
</evidence>
<evidence type="ECO:0000256" key="1">
    <source>
        <dbReference type="ARBA" id="ARBA00009078"/>
    </source>
</evidence>
<proteinExistence type="inferred from homology"/>
<keyword evidence="3" id="KW-1185">Reference proteome</keyword>
<dbReference type="PANTHER" id="PTHR21531:SF0">
    <property type="entry name" value="PROTEIN LTV1 HOMOLOG"/>
    <property type="match status" value="1"/>
</dbReference>
<protein>
    <submittedName>
        <fullName evidence="2">Uncharacterized protein</fullName>
    </submittedName>
</protein>
<dbReference type="GO" id="GO:0042274">
    <property type="term" value="P:ribosomal small subunit biogenesis"/>
    <property type="evidence" value="ECO:0007669"/>
    <property type="project" value="InterPro"/>
</dbReference>
<dbReference type="GO" id="GO:0000056">
    <property type="term" value="P:ribosomal small subunit export from nucleus"/>
    <property type="evidence" value="ECO:0007669"/>
    <property type="project" value="TreeGrafter"/>
</dbReference>
<dbReference type="Proteomes" id="UP000834106">
    <property type="component" value="Chromosome 13"/>
</dbReference>
<dbReference type="AlphaFoldDB" id="A0AAD1ZTL9"/>
<dbReference type="GO" id="GO:0005829">
    <property type="term" value="C:cytosol"/>
    <property type="evidence" value="ECO:0007669"/>
    <property type="project" value="TreeGrafter"/>
</dbReference>
<dbReference type="InterPro" id="IPR007307">
    <property type="entry name" value="Ltv1"/>
</dbReference>
<dbReference type="GO" id="GO:0005634">
    <property type="term" value="C:nucleus"/>
    <property type="evidence" value="ECO:0007669"/>
    <property type="project" value="TreeGrafter"/>
</dbReference>
<dbReference type="EMBL" id="OU503048">
    <property type="protein sequence ID" value="CAI9775338.1"/>
    <property type="molecule type" value="Genomic_DNA"/>
</dbReference>
<accession>A0AAD1ZTL9</accession>
<name>A0AAD1ZTL9_9LAMI</name>